<feature type="non-terminal residue" evidence="2">
    <location>
        <position position="103"/>
    </location>
</feature>
<feature type="transmembrane region" description="Helical" evidence="1">
    <location>
        <begin position="6"/>
        <end position="26"/>
    </location>
</feature>
<evidence type="ECO:0000313" key="2">
    <source>
        <dbReference type="EMBL" id="EFX60114.1"/>
    </source>
</evidence>
<dbReference type="AlphaFoldDB" id="E9I7B6"/>
<keyword evidence="3" id="KW-1185">Reference proteome</keyword>
<keyword evidence="1" id="KW-1133">Transmembrane helix</keyword>
<evidence type="ECO:0000313" key="3">
    <source>
        <dbReference type="Proteomes" id="UP000000305"/>
    </source>
</evidence>
<organism evidence="2 3">
    <name type="scientific">Daphnia pulex</name>
    <name type="common">Water flea</name>
    <dbReference type="NCBI Taxonomy" id="6669"/>
    <lineage>
        <taxon>Eukaryota</taxon>
        <taxon>Metazoa</taxon>
        <taxon>Ecdysozoa</taxon>
        <taxon>Arthropoda</taxon>
        <taxon>Crustacea</taxon>
        <taxon>Branchiopoda</taxon>
        <taxon>Diplostraca</taxon>
        <taxon>Cladocera</taxon>
        <taxon>Anomopoda</taxon>
        <taxon>Daphniidae</taxon>
        <taxon>Daphnia</taxon>
    </lineage>
</organism>
<keyword evidence="1" id="KW-0472">Membrane</keyword>
<reference evidence="2 3" key="1">
    <citation type="journal article" date="2011" name="Science">
        <title>The ecoresponsive genome of Daphnia pulex.</title>
        <authorList>
            <person name="Colbourne J.K."/>
            <person name="Pfrender M.E."/>
            <person name="Gilbert D."/>
            <person name="Thomas W.K."/>
            <person name="Tucker A."/>
            <person name="Oakley T.H."/>
            <person name="Tokishita S."/>
            <person name="Aerts A."/>
            <person name="Arnold G.J."/>
            <person name="Basu M.K."/>
            <person name="Bauer D.J."/>
            <person name="Caceres C.E."/>
            <person name="Carmel L."/>
            <person name="Casola C."/>
            <person name="Choi J.H."/>
            <person name="Detter J.C."/>
            <person name="Dong Q."/>
            <person name="Dusheyko S."/>
            <person name="Eads B.D."/>
            <person name="Frohlich T."/>
            <person name="Geiler-Samerotte K.A."/>
            <person name="Gerlach D."/>
            <person name="Hatcher P."/>
            <person name="Jogdeo S."/>
            <person name="Krijgsveld J."/>
            <person name="Kriventseva E.V."/>
            <person name="Kultz D."/>
            <person name="Laforsch C."/>
            <person name="Lindquist E."/>
            <person name="Lopez J."/>
            <person name="Manak J.R."/>
            <person name="Muller J."/>
            <person name="Pangilinan J."/>
            <person name="Patwardhan R.P."/>
            <person name="Pitluck S."/>
            <person name="Pritham E.J."/>
            <person name="Rechtsteiner A."/>
            <person name="Rho M."/>
            <person name="Rogozin I.B."/>
            <person name="Sakarya O."/>
            <person name="Salamov A."/>
            <person name="Schaack S."/>
            <person name="Shapiro H."/>
            <person name="Shiga Y."/>
            <person name="Skalitzky C."/>
            <person name="Smith Z."/>
            <person name="Souvorov A."/>
            <person name="Sung W."/>
            <person name="Tang Z."/>
            <person name="Tsuchiya D."/>
            <person name="Tu H."/>
            <person name="Vos H."/>
            <person name="Wang M."/>
            <person name="Wolf Y.I."/>
            <person name="Yamagata H."/>
            <person name="Yamada T."/>
            <person name="Ye Y."/>
            <person name="Shaw J.R."/>
            <person name="Andrews J."/>
            <person name="Crease T.J."/>
            <person name="Tang H."/>
            <person name="Lucas S.M."/>
            <person name="Robertson H.M."/>
            <person name="Bork P."/>
            <person name="Koonin E.V."/>
            <person name="Zdobnov E.M."/>
            <person name="Grigoriev I.V."/>
            <person name="Lynch M."/>
            <person name="Boore J.L."/>
        </authorList>
    </citation>
    <scope>NUCLEOTIDE SEQUENCE [LARGE SCALE GENOMIC DNA]</scope>
</reference>
<dbReference type="EMBL" id="GL737109">
    <property type="protein sequence ID" value="EFX60114.1"/>
    <property type="molecule type" value="Genomic_DNA"/>
</dbReference>
<keyword evidence="1" id="KW-0812">Transmembrane</keyword>
<proteinExistence type="predicted"/>
<accession>E9I7B6</accession>
<name>E9I7B6_DAPPU</name>
<evidence type="ECO:0000256" key="1">
    <source>
        <dbReference type="SAM" id="Phobius"/>
    </source>
</evidence>
<dbReference type="KEGG" id="dpx:DAPPUDRAFT_345324"/>
<gene>
    <name evidence="2" type="ORF">DAPPUDRAFT_345324</name>
</gene>
<dbReference type="HOGENOM" id="CLU_2270401_0_0_1"/>
<dbReference type="InParanoid" id="E9I7B6"/>
<sequence>MPSLRQTSSAIGLLLVAGVWATILYFGKAKPARFLETDKVHIQGIATLICAAAKRTDCPVVWGGKHKWFGKLQPASNEQAVVGLDHVREALGSQAWQSTTLSD</sequence>
<protein>
    <submittedName>
        <fullName evidence="2">Uncharacterized protein</fullName>
    </submittedName>
</protein>
<dbReference type="Proteomes" id="UP000000305">
    <property type="component" value="Unassembled WGS sequence"/>
</dbReference>